<name>A0A1M4BL99_9ACTN</name>
<sequence length="103" mass="11623">MSTYLVWSNHHHAYWGASGGYTTNWLTAGRFNSEQAAERCSRRTWEPGKPPPEVMILAPDSERDSFHIAELCAIPAQLQELIRKATRAAIRERNARETVAVDA</sequence>
<gene>
    <name evidence="1" type="ORF">BN4615_P10954</name>
</gene>
<evidence type="ECO:0000313" key="1">
    <source>
        <dbReference type="EMBL" id="SAP16291.1"/>
    </source>
</evidence>
<reference evidence="1" key="1">
    <citation type="submission" date="2016-04" db="EMBL/GenBank/DDBJ databases">
        <authorList>
            <person name="Evans L.H."/>
            <person name="Alamgir A."/>
            <person name="Owens N."/>
            <person name="Weber N.D."/>
            <person name="Virtaneva K."/>
            <person name="Barbian K."/>
            <person name="Babar A."/>
            <person name="Rosenke K."/>
        </authorList>
    </citation>
    <scope>NUCLEOTIDE SEQUENCE</scope>
    <source>
        <strain evidence="1">Nono1</strain>
    </source>
</reference>
<accession>A0A1M4BL99</accession>
<protein>
    <submittedName>
        <fullName evidence="1">Uncharacterized protein</fullName>
    </submittedName>
</protein>
<dbReference type="AlphaFoldDB" id="A0A1M4BL99"/>
<proteinExistence type="predicted"/>
<organism evidence="1">
    <name type="scientific">Nonomuraea gerenzanensis</name>
    <dbReference type="NCBI Taxonomy" id="93944"/>
    <lineage>
        <taxon>Bacteria</taxon>
        <taxon>Bacillati</taxon>
        <taxon>Actinomycetota</taxon>
        <taxon>Actinomycetes</taxon>
        <taxon>Streptosporangiales</taxon>
        <taxon>Streptosporangiaceae</taxon>
        <taxon>Nonomuraea</taxon>
    </lineage>
</organism>
<dbReference type="RefSeq" id="WP_225267140.1">
    <property type="nucleotide sequence ID" value="NZ_CP084058.1"/>
</dbReference>
<dbReference type="EMBL" id="LT559120">
    <property type="protein sequence ID" value="SAP16291.1"/>
    <property type="molecule type" value="Genomic_DNA"/>
</dbReference>